<evidence type="ECO:0000256" key="2">
    <source>
        <dbReference type="SAM" id="SignalP"/>
    </source>
</evidence>
<evidence type="ECO:0008006" key="5">
    <source>
        <dbReference type="Google" id="ProtNLM"/>
    </source>
</evidence>
<keyword evidence="4" id="KW-1185">Reference proteome</keyword>
<protein>
    <recommendedName>
        <fullName evidence="5">Cytochrome C</fullName>
    </recommendedName>
</protein>
<name>A0A226H8N2_9FLAO</name>
<evidence type="ECO:0000313" key="3">
    <source>
        <dbReference type="EMBL" id="OXA90001.1"/>
    </source>
</evidence>
<reference evidence="3 4" key="1">
    <citation type="submission" date="2016-11" db="EMBL/GenBank/DDBJ databases">
        <title>Whole genomes of Flavobacteriaceae.</title>
        <authorList>
            <person name="Stine C."/>
            <person name="Li C."/>
            <person name="Tadesse D."/>
        </authorList>
    </citation>
    <scope>NUCLEOTIDE SEQUENCE [LARGE SCALE GENOMIC DNA]</scope>
    <source>
        <strain evidence="3 4">DSM 18292</strain>
    </source>
</reference>
<feature type="signal peptide" evidence="2">
    <location>
        <begin position="1"/>
        <end position="19"/>
    </location>
</feature>
<gene>
    <name evidence="3" type="ORF">B0A66_13430</name>
</gene>
<accession>A0A226H8N2</accession>
<evidence type="ECO:0000313" key="4">
    <source>
        <dbReference type="Proteomes" id="UP000198345"/>
    </source>
</evidence>
<dbReference type="PROSITE" id="PS51257">
    <property type="entry name" value="PROKAR_LIPOPROTEIN"/>
    <property type="match status" value="1"/>
</dbReference>
<evidence type="ECO:0000256" key="1">
    <source>
        <dbReference type="SAM" id="MobiDB-lite"/>
    </source>
</evidence>
<dbReference type="Proteomes" id="UP000198345">
    <property type="component" value="Unassembled WGS sequence"/>
</dbReference>
<dbReference type="EMBL" id="MUGW01000026">
    <property type="protein sequence ID" value="OXA90001.1"/>
    <property type="molecule type" value="Genomic_DNA"/>
</dbReference>
<dbReference type="AlphaFoldDB" id="A0A226H8N2"/>
<sequence length="76" mass="8378">MKSKLYILGLVFISLSVFSCSTDELENQDVKGVKFEKRNELATQKPDSIIVGAQPLPDNGGENVYGDPSNPKPPRR</sequence>
<feature type="region of interest" description="Disordered" evidence="1">
    <location>
        <begin position="46"/>
        <end position="76"/>
    </location>
</feature>
<feature type="chain" id="PRO_5012104272" description="Cytochrome C" evidence="2">
    <location>
        <begin position="20"/>
        <end position="76"/>
    </location>
</feature>
<dbReference type="OrthoDB" id="1376297at2"/>
<keyword evidence="2" id="KW-0732">Signal</keyword>
<organism evidence="3 4">
    <name type="scientific">Flavobacterium hercynium</name>
    <dbReference type="NCBI Taxonomy" id="387094"/>
    <lineage>
        <taxon>Bacteria</taxon>
        <taxon>Pseudomonadati</taxon>
        <taxon>Bacteroidota</taxon>
        <taxon>Flavobacteriia</taxon>
        <taxon>Flavobacteriales</taxon>
        <taxon>Flavobacteriaceae</taxon>
        <taxon>Flavobacterium</taxon>
    </lineage>
</organism>
<comment type="caution">
    <text evidence="3">The sequence shown here is derived from an EMBL/GenBank/DDBJ whole genome shotgun (WGS) entry which is preliminary data.</text>
</comment>
<proteinExistence type="predicted"/>